<evidence type="ECO:0000256" key="3">
    <source>
        <dbReference type="ARBA" id="ARBA00022729"/>
    </source>
</evidence>
<dbReference type="GO" id="GO:0006865">
    <property type="term" value="P:amino acid transport"/>
    <property type="evidence" value="ECO:0007669"/>
    <property type="project" value="TreeGrafter"/>
</dbReference>
<dbReference type="InterPro" id="IPR051455">
    <property type="entry name" value="Bact_solute-bind_prot3"/>
</dbReference>
<dbReference type="PROSITE" id="PS51257">
    <property type="entry name" value="PROKAR_LIPOPROTEIN"/>
    <property type="match status" value="1"/>
</dbReference>
<evidence type="ECO:0000313" key="8">
    <source>
        <dbReference type="Proteomes" id="UP000248544"/>
    </source>
</evidence>
<evidence type="ECO:0000256" key="4">
    <source>
        <dbReference type="RuleBase" id="RU003744"/>
    </source>
</evidence>
<evidence type="ECO:0000256" key="1">
    <source>
        <dbReference type="ARBA" id="ARBA00010333"/>
    </source>
</evidence>
<evidence type="ECO:0000256" key="2">
    <source>
        <dbReference type="ARBA" id="ARBA00022448"/>
    </source>
</evidence>
<gene>
    <name evidence="7" type="ORF">C1I98_28875</name>
</gene>
<comment type="caution">
    <text evidence="7">The sequence shown here is derived from an EMBL/GenBank/DDBJ whole genome shotgun (WGS) entry which is preliminary data.</text>
</comment>
<dbReference type="EMBL" id="POUA01000298">
    <property type="protein sequence ID" value="PZG33060.1"/>
    <property type="molecule type" value="Genomic_DNA"/>
</dbReference>
<sequence length="297" mass="30916">MRVGRFGAALAAAGALTLGLAACGGGSGGGGDTGAKTDRATSVVDKVKNTKRIVVGTKWDQPGLGLNTGGGEPQGFDVDVAKYVVKEISGDPNVQIEWKESASSNREPFLANGTVDIIFATYSITEERKAKVTFGGPYIVAHQDTMVRGDAAEIAKATDLAGKRICQAAGSNSYKRITDPPPDGKLDLDAKLVGASNYSECVSKLSGNNLDAVTTDDLILAGFAAQGGNYKILGDPFTDEKYGVGLKKGDTKTCEAVNKAITKMYSDGTAKQIFDKWFGKAKGLTAPTAAPQFETCA</sequence>
<feature type="chain" id="PRO_5016114415" evidence="5">
    <location>
        <begin position="22"/>
        <end position="297"/>
    </location>
</feature>
<dbReference type="PANTHER" id="PTHR30085:SF6">
    <property type="entry name" value="ABC TRANSPORTER GLUTAMINE-BINDING PROTEIN GLNH"/>
    <property type="match status" value="1"/>
</dbReference>
<dbReference type="Pfam" id="PF00497">
    <property type="entry name" value="SBP_bac_3"/>
    <property type="match status" value="1"/>
</dbReference>
<accession>A0A2W2G6L3</accession>
<dbReference type="GO" id="GO:0030288">
    <property type="term" value="C:outer membrane-bounded periplasmic space"/>
    <property type="evidence" value="ECO:0007669"/>
    <property type="project" value="TreeGrafter"/>
</dbReference>
<dbReference type="InterPro" id="IPR001638">
    <property type="entry name" value="Solute-binding_3/MltF_N"/>
</dbReference>
<dbReference type="GO" id="GO:0005576">
    <property type="term" value="C:extracellular region"/>
    <property type="evidence" value="ECO:0007669"/>
    <property type="project" value="TreeGrafter"/>
</dbReference>
<evidence type="ECO:0000256" key="5">
    <source>
        <dbReference type="SAM" id="SignalP"/>
    </source>
</evidence>
<dbReference type="SUPFAM" id="SSF53850">
    <property type="entry name" value="Periplasmic binding protein-like II"/>
    <property type="match status" value="1"/>
</dbReference>
<keyword evidence="8" id="KW-1185">Reference proteome</keyword>
<protein>
    <submittedName>
        <fullName evidence="7">Glutamate-binding protein</fullName>
    </submittedName>
</protein>
<keyword evidence="2" id="KW-0813">Transport</keyword>
<organism evidence="7 8">
    <name type="scientific">Spongiactinospora gelatinilytica</name>
    <dbReference type="NCBI Taxonomy" id="2666298"/>
    <lineage>
        <taxon>Bacteria</taxon>
        <taxon>Bacillati</taxon>
        <taxon>Actinomycetota</taxon>
        <taxon>Actinomycetes</taxon>
        <taxon>Streptosporangiales</taxon>
        <taxon>Streptosporangiaceae</taxon>
        <taxon>Spongiactinospora</taxon>
    </lineage>
</organism>
<feature type="domain" description="Solute-binding protein family 3/N-terminal" evidence="6">
    <location>
        <begin position="52"/>
        <end position="281"/>
    </location>
</feature>
<proteinExistence type="inferred from homology"/>
<dbReference type="Proteomes" id="UP000248544">
    <property type="component" value="Unassembled WGS sequence"/>
</dbReference>
<dbReference type="RefSeq" id="WP_111170566.1">
    <property type="nucleotide sequence ID" value="NZ_POUA01000298.1"/>
</dbReference>
<dbReference type="AlphaFoldDB" id="A0A2W2G6L3"/>
<dbReference type="PANTHER" id="PTHR30085">
    <property type="entry name" value="AMINO ACID ABC TRANSPORTER PERMEASE"/>
    <property type="match status" value="1"/>
</dbReference>
<dbReference type="CDD" id="cd13690">
    <property type="entry name" value="PBP2_GluB"/>
    <property type="match status" value="1"/>
</dbReference>
<evidence type="ECO:0000313" key="7">
    <source>
        <dbReference type="EMBL" id="PZG33060.1"/>
    </source>
</evidence>
<comment type="similarity">
    <text evidence="1 4">Belongs to the bacterial solute-binding protein 3 family.</text>
</comment>
<reference evidence="7 8" key="1">
    <citation type="submission" date="2018-01" db="EMBL/GenBank/DDBJ databases">
        <title>Draft genome sequence of Sphaerisporangium sp. 7K107.</title>
        <authorList>
            <person name="Sahin N."/>
            <person name="Saygin H."/>
            <person name="Ay H."/>
        </authorList>
    </citation>
    <scope>NUCLEOTIDE SEQUENCE [LARGE SCALE GENOMIC DNA]</scope>
    <source>
        <strain evidence="7 8">7K107</strain>
    </source>
</reference>
<dbReference type="InterPro" id="IPR018313">
    <property type="entry name" value="SBP_3_CS"/>
</dbReference>
<dbReference type="PROSITE" id="PS01039">
    <property type="entry name" value="SBP_BACTERIAL_3"/>
    <property type="match status" value="1"/>
</dbReference>
<evidence type="ECO:0000259" key="6">
    <source>
        <dbReference type="SMART" id="SM00062"/>
    </source>
</evidence>
<name>A0A2W2G6L3_9ACTN</name>
<keyword evidence="3 5" id="KW-0732">Signal</keyword>
<dbReference type="Gene3D" id="3.40.190.10">
    <property type="entry name" value="Periplasmic binding protein-like II"/>
    <property type="match status" value="2"/>
</dbReference>
<dbReference type="SMART" id="SM00062">
    <property type="entry name" value="PBPb"/>
    <property type="match status" value="1"/>
</dbReference>
<feature type="signal peptide" evidence="5">
    <location>
        <begin position="1"/>
        <end position="21"/>
    </location>
</feature>